<keyword evidence="5" id="KW-0326">Glycosidase</keyword>
<feature type="domain" description="Carbohydrate kinase PfkB" evidence="7">
    <location>
        <begin position="706"/>
        <end position="780"/>
    </location>
</feature>
<feature type="region of interest" description="Disordered" evidence="6">
    <location>
        <begin position="375"/>
        <end position="404"/>
    </location>
</feature>
<dbReference type="GO" id="GO:0005737">
    <property type="term" value="C:cytoplasm"/>
    <property type="evidence" value="ECO:0007669"/>
    <property type="project" value="TreeGrafter"/>
</dbReference>
<dbReference type="GO" id="GO:0016798">
    <property type="term" value="F:hydrolase activity, acting on glycosyl bonds"/>
    <property type="evidence" value="ECO:0007669"/>
    <property type="project" value="UniProtKB-KW"/>
</dbReference>
<dbReference type="GO" id="GO:0046872">
    <property type="term" value="F:metal ion binding"/>
    <property type="evidence" value="ECO:0007669"/>
    <property type="project" value="UniProtKB-KW"/>
</dbReference>
<dbReference type="SUPFAM" id="SSF53613">
    <property type="entry name" value="Ribokinase-like"/>
    <property type="match status" value="1"/>
</dbReference>
<dbReference type="Pfam" id="PF00294">
    <property type="entry name" value="PfkB"/>
    <property type="match status" value="2"/>
</dbReference>
<dbReference type="CDD" id="cd01941">
    <property type="entry name" value="YeiC_kinase_like"/>
    <property type="match status" value="1"/>
</dbReference>
<dbReference type="Gene3D" id="3.40.1790.10">
    <property type="entry name" value="Indigoidine synthase domain"/>
    <property type="match status" value="1"/>
</dbReference>
<dbReference type="PANTHER" id="PTHR42909:SF1">
    <property type="entry name" value="CARBOHYDRATE KINASE PFKB DOMAIN-CONTAINING PROTEIN"/>
    <property type="match status" value="1"/>
</dbReference>
<dbReference type="Pfam" id="PF04227">
    <property type="entry name" value="Indigoidine_A"/>
    <property type="match status" value="1"/>
</dbReference>
<reference evidence="8" key="1">
    <citation type="submission" date="2015-10" db="EMBL/GenBank/DDBJ databases">
        <authorList>
            <person name="Regsiter A."/>
            <person name="william w."/>
        </authorList>
    </citation>
    <scope>NUCLEOTIDE SEQUENCE</scope>
    <source>
        <strain evidence="8">Montdore</strain>
    </source>
</reference>
<sequence length="792" mass="83459">MSTISRLPRHIPRIFPTFPAGYHQSTYSNSSNLKKFLQISEEVHEALASKTPIVALETAIYTHGFPYPDNVDLAAKVEAAIREGGAVPATIGILDGIARVGFSQPELERLASTAGQKTTVKVSRRDLPFVVGMVWSQPGNPNPGYTRHVTAHNGGTTIAGTMLLAHAAGIKVFATGGLGGVHRGYPNPMDVSADLVELGRTNVAVISSGSKAFLDLENTFEVLETQGVFVGTFGKAGTEVMVPAFYCRESNIISPNILENPRDAASAICMSPTALLPCPQLITILDASHMMGLTSGQLLCNPIPEEFEIPEKDINRVISKAVEKARDRGVFGKDQTPYILNEIKEVTKGASLAANTALVLCNARMGAQVAQELARLEKEEEGPPSSTSTSNFMLPVTPAPTPPPTPINQSSTTIAVPEILVIGSIVIDQTLKPTAKILQLHTSNPAVATETLGGVGKNVALAARLAGANVRLVSAIGNDLAGAWALEKLRALGMDVSGVKKIGGVTAKYTAINNSSGELFVAGADMRVFESAEMSTLAREEIAKGVKVVCVDGNLSVEGLAEVVKATAKLDIPLTFEPTSSSKSTRILSPTLPIYPSTSAISLTTPNIHELAAMFTHAREIGMFEREDWWRVIDNINADSAFLNSVAQLSTRLNTNLLEGGIIQSAVHLSPYFPRIMVKLGADGVVLVQLLPPAASSPSAAPPPEAIVSQGTGAVAGIMVKHFPAEVISQEDVVSVNGAGDTFTGVVLAGLVKMGISGVHVGEVIDRAQKAAGLTLRSPESVSGRVIEVGWR</sequence>
<organism evidence="8 9">
    <name type="scientific">Tuber aestivum</name>
    <name type="common">summer truffle</name>
    <dbReference type="NCBI Taxonomy" id="59557"/>
    <lineage>
        <taxon>Eukaryota</taxon>
        <taxon>Fungi</taxon>
        <taxon>Dikarya</taxon>
        <taxon>Ascomycota</taxon>
        <taxon>Pezizomycotina</taxon>
        <taxon>Pezizomycetes</taxon>
        <taxon>Pezizales</taxon>
        <taxon>Tuberaceae</taxon>
        <taxon>Tuber</taxon>
    </lineage>
</organism>
<evidence type="ECO:0000313" key="8">
    <source>
        <dbReference type="EMBL" id="CUS07109.1"/>
    </source>
</evidence>
<evidence type="ECO:0000256" key="3">
    <source>
        <dbReference type="ARBA" id="ARBA00023211"/>
    </source>
</evidence>
<keyword evidence="1" id="KW-0479">Metal-binding</keyword>
<evidence type="ECO:0000256" key="6">
    <source>
        <dbReference type="SAM" id="MobiDB-lite"/>
    </source>
</evidence>
<keyword evidence="2" id="KW-0378">Hydrolase</keyword>
<dbReference type="AlphaFoldDB" id="A0A292PIG6"/>
<name>A0A292PIG6_9PEZI</name>
<dbReference type="InterPro" id="IPR011611">
    <property type="entry name" value="PfkB_dom"/>
</dbReference>
<evidence type="ECO:0000256" key="4">
    <source>
        <dbReference type="ARBA" id="ARBA00023239"/>
    </source>
</evidence>
<keyword evidence="3" id="KW-0464">Manganese</keyword>
<dbReference type="EMBL" id="LN891252">
    <property type="protein sequence ID" value="CUS07109.1"/>
    <property type="molecule type" value="Genomic_DNA"/>
</dbReference>
<feature type="domain" description="Carbohydrate kinase PfkB" evidence="7">
    <location>
        <begin position="418"/>
        <end position="618"/>
    </location>
</feature>
<evidence type="ECO:0000256" key="2">
    <source>
        <dbReference type="ARBA" id="ARBA00022801"/>
    </source>
</evidence>
<keyword evidence="9" id="KW-1185">Reference proteome</keyword>
<accession>A0A292PIG6</accession>
<evidence type="ECO:0000256" key="5">
    <source>
        <dbReference type="ARBA" id="ARBA00023295"/>
    </source>
</evidence>
<dbReference type="InterPro" id="IPR029056">
    <property type="entry name" value="Ribokinase-like"/>
</dbReference>
<dbReference type="InterPro" id="IPR022830">
    <property type="entry name" value="Indigdn_synthA-like"/>
</dbReference>
<dbReference type="Gene3D" id="3.40.1190.20">
    <property type="match status" value="1"/>
</dbReference>
<evidence type="ECO:0000313" key="9">
    <source>
        <dbReference type="Proteomes" id="UP001412239"/>
    </source>
</evidence>
<evidence type="ECO:0000256" key="1">
    <source>
        <dbReference type="ARBA" id="ARBA00022723"/>
    </source>
</evidence>
<evidence type="ECO:0000259" key="7">
    <source>
        <dbReference type="Pfam" id="PF00294"/>
    </source>
</evidence>
<dbReference type="Proteomes" id="UP001412239">
    <property type="component" value="Unassembled WGS sequence"/>
</dbReference>
<dbReference type="GO" id="GO:0004730">
    <property type="term" value="F:pseudouridylate synthase activity"/>
    <property type="evidence" value="ECO:0007669"/>
    <property type="project" value="InterPro"/>
</dbReference>
<gene>
    <name evidence="8" type="ORF">GSTUAT00008824001</name>
</gene>
<dbReference type="PANTHER" id="PTHR42909">
    <property type="entry name" value="ZGC:136858"/>
    <property type="match status" value="1"/>
</dbReference>
<dbReference type="InterPro" id="IPR007342">
    <property type="entry name" value="PsuG"/>
</dbReference>
<protein>
    <recommendedName>
        <fullName evidence="7">Carbohydrate kinase PfkB domain-containing protein</fullName>
    </recommendedName>
</protein>
<dbReference type="SUPFAM" id="SSF110581">
    <property type="entry name" value="Indigoidine synthase A-like"/>
    <property type="match status" value="1"/>
</dbReference>
<proteinExistence type="predicted"/>
<keyword evidence="4" id="KW-0456">Lyase</keyword>